<proteinExistence type="predicted"/>
<evidence type="ECO:0000313" key="1">
    <source>
        <dbReference type="EMBL" id="KAH7852917.1"/>
    </source>
</evidence>
<comment type="caution">
    <text evidence="1">The sequence shown here is derived from an EMBL/GenBank/DDBJ whole genome shotgun (WGS) entry which is preliminary data.</text>
</comment>
<name>A0ACB7YHS0_9ERIC</name>
<keyword evidence="2" id="KW-1185">Reference proteome</keyword>
<reference evidence="1 2" key="1">
    <citation type="journal article" date="2021" name="Hortic Res">
        <title>High-quality reference genome and annotation aids understanding of berry development for evergreen blueberry (Vaccinium darrowii).</title>
        <authorList>
            <person name="Yu J."/>
            <person name="Hulse-Kemp A.M."/>
            <person name="Babiker E."/>
            <person name="Staton M."/>
        </authorList>
    </citation>
    <scope>NUCLEOTIDE SEQUENCE [LARGE SCALE GENOMIC DNA]</scope>
    <source>
        <strain evidence="2">cv. NJ 8807/NJ 8810</strain>
        <tissue evidence="1">Young leaf</tissue>
    </source>
</reference>
<accession>A0ACB7YHS0</accession>
<organism evidence="1 2">
    <name type="scientific">Vaccinium darrowii</name>
    <dbReference type="NCBI Taxonomy" id="229202"/>
    <lineage>
        <taxon>Eukaryota</taxon>
        <taxon>Viridiplantae</taxon>
        <taxon>Streptophyta</taxon>
        <taxon>Embryophyta</taxon>
        <taxon>Tracheophyta</taxon>
        <taxon>Spermatophyta</taxon>
        <taxon>Magnoliopsida</taxon>
        <taxon>eudicotyledons</taxon>
        <taxon>Gunneridae</taxon>
        <taxon>Pentapetalae</taxon>
        <taxon>asterids</taxon>
        <taxon>Ericales</taxon>
        <taxon>Ericaceae</taxon>
        <taxon>Vaccinioideae</taxon>
        <taxon>Vaccinieae</taxon>
        <taxon>Vaccinium</taxon>
    </lineage>
</organism>
<sequence>MDFPSPIRKSLKSHGSYKHLPKISARGGDDDIYPEERPILSDHHHHGSDMSNDHGHEVVIKIDGCVDDASVIGSGGGGESFYLLPPRREVVNVEDPAETMVGKYIVQQGEEDTELFDHTRKSPTLAESPVLTSKELKVSFQNASDVQPERRYDDEKSSSEDERRYEKSSSEDDDEDEVDKDENQQFYSSAAADNGGGEVLRCTSFQRQSMLRTRPKSRLVDPPQPDPRSGPFLKSGQLRSGPFPKSSQLRPGQFPKSGQLRSGPFPISGQLRSGLLGRASGMLGKHPEGEEDDDPFFDEDLPEELTKSNLNALIILQWVSLVLIVAALSTTLAIPAWRKKELRDLQWWKWEVLVLVLICGRLVSGWGIRIIVLLIERNFLLRKRVLYFVYGVRMPVQNCIWLGLVLVAWHYLFDKRVEPGTNKKFLKLVNKILWCLLVGALVWLGKTLMVKVLASLFHVSTFFDRIQESLFNQYVIETLSGPPLIEIQSIREDEERTLNKKSPRAYSKRQDDEGIPIEHLHRMTPKNVSAWNMKRLVNIVRHRALSTLDEQVLESTNGDESATQIRSEFEAKVAARKIFRNVAMMGFKFIYLEDIMRFMREDEALKTIALLGGSHDCEKIRKSALKNWVVNAFRERRALALTLNDTKTAVNKLHQMVNVLVGLIIVILCLLILGIATIKFLLSVSSQIVVVAFVFGNTCKTVFEAIVFLFVLHPFDVGDRCEIDGVQMIVEEMNILTTIFLRYDNQKISYPNSTLSTKPIGNYYRSPDMGDSIEFSVHIATPGEKIAMMRQRIKSFIESKKDHWYASPTVILMNVEELNKLKMAVWMQHKINHQDMGEKWLRRAQVVEEMIKIFRELDIGYRLLPLDINICSMPNTPNSTRMPTTWLPPINEQRT</sequence>
<protein>
    <submittedName>
        <fullName evidence="1">Uncharacterized protein</fullName>
    </submittedName>
</protein>
<evidence type="ECO:0000313" key="2">
    <source>
        <dbReference type="Proteomes" id="UP000828048"/>
    </source>
</evidence>
<dbReference type="Proteomes" id="UP000828048">
    <property type="component" value="Chromosome 8"/>
</dbReference>
<dbReference type="EMBL" id="CM037158">
    <property type="protein sequence ID" value="KAH7852917.1"/>
    <property type="molecule type" value="Genomic_DNA"/>
</dbReference>
<gene>
    <name evidence="1" type="ORF">Vadar_030930</name>
</gene>